<keyword evidence="10" id="KW-1185">Reference proteome</keyword>
<evidence type="ECO:0000256" key="5">
    <source>
        <dbReference type="ARBA" id="ARBA00023212"/>
    </source>
</evidence>
<comment type="caution">
    <text evidence="9">The sequence shown here is derived from an EMBL/GenBank/DDBJ whole genome shotgun (WGS) entry which is preliminary data.</text>
</comment>
<evidence type="ECO:0000256" key="4">
    <source>
        <dbReference type="ARBA" id="ARBA00023054"/>
    </source>
</evidence>
<dbReference type="Pfam" id="PF16641">
    <property type="entry name" value="CLIP1_ZNF"/>
    <property type="match status" value="1"/>
</dbReference>
<keyword evidence="3" id="KW-0493">Microtubule</keyword>
<proteinExistence type="predicted"/>
<dbReference type="Gene3D" id="2.30.30.190">
    <property type="entry name" value="CAP Gly-rich-like domain"/>
    <property type="match status" value="1"/>
</dbReference>
<feature type="compositionally biased region" description="Basic and acidic residues" evidence="7">
    <location>
        <begin position="23"/>
        <end position="34"/>
    </location>
</feature>
<feature type="compositionally biased region" description="Low complexity" evidence="7">
    <location>
        <begin position="85"/>
        <end position="106"/>
    </location>
</feature>
<sequence length="1061" mass="119555">MQNPSNATAISKRKSFGFPAKHNPSEREIHHPESIIDTSRFSPTPLSNHSKVSNGLYRSKSVSNRYSLPASKVANRPTPLPRISSPPLSSSASDVSTSSTASCLSSKGPAMFKPPSRPISPCQLQVGDRIQVDSMGILGTLRFIGSTKFKPGIWAGIELDQQGTGKNDGIVDGHCTPISESASELSEDCLPTDKTVKRASVPASLYKSNSARMSTTQKRASFGFQGHRSAHTYGASPSHSISSASPSPSPTPSIKAPPTPSRSSTPIKGMQLDNLSRNRTESRNQQSENDADTETDTPHKLQLKLEILEAENEFLKLEVKQTKSNSEIGILKTEIETLRRQKQEWEREKESNGQLVELLESEMNGLKAQFSDLKLNEQPSGTDSTSENPPDATQAGVNKLVSTIQDVKAALKIRSALEMDLRDRISRLETSSNADSSRDELVKTLQAELEERSIEVGKLTARLDRVKSDFEKEKSQLIESFKNRESADQSTYGVTTDEESTSSLLKKIQQHEMTIKSQERLLRDFKAAGAEAFDHYEKTLQSIKKENLSLKEQAENVVSVCRQLESDADTLRLELEKAKAREEELTRESSSLQEAVNNYQLSNVKRKEEIQKLKLELQRQNNEILNLTEKQRSGMEGLSFNDEKDRLLSQIDELMSSVNSLEAEKSNIVKAHEELLESHDKTKSEMINIRNLFEQFDAERHTWAEQRVNLQQKLDAFREMVEAKDRELQDHKDELAQLNVFIEEKNSEMSTLKSKIAELESQNPAETETSRNPAMDADYAAEISQLRKRLEELEEEHSATLEENVKLQEEHAELTEAQEKLLEMHTHMETECLKLMEEVEKLHSESLENPDIANSDISPPDVIEHDSQESADFQTTLHEKDRAIAEVKQQYRAEIREMQKKITELELSKQHELDKQAKDIAELESLVESKIFRETELEEQISDLKQRIARLEAKLENAQSNGSSSQSKEDTKAPSFDDEFGRLDLDVSYSEAAYPPTDEELFCELCDSKGHDILSCTAFSLTGQDYSHQEIEDEMFCENCEEYGAHWTDDCPNQDEALKQT</sequence>
<protein>
    <recommendedName>
        <fullName evidence="8">CAP-Gly domain-containing protein</fullName>
    </recommendedName>
</protein>
<dbReference type="AlphaFoldDB" id="A0A1Y1XMQ7"/>
<feature type="compositionally biased region" description="Polar residues" evidence="7">
    <location>
        <begin position="377"/>
        <end position="388"/>
    </location>
</feature>
<accession>A0A1Y1XMQ7</accession>
<evidence type="ECO:0000256" key="1">
    <source>
        <dbReference type="ARBA" id="ARBA00004245"/>
    </source>
</evidence>
<feature type="compositionally biased region" description="Low complexity" evidence="7">
    <location>
        <begin position="236"/>
        <end position="246"/>
    </location>
</feature>
<evidence type="ECO:0000256" key="6">
    <source>
        <dbReference type="SAM" id="Coils"/>
    </source>
</evidence>
<feature type="region of interest" description="Disordered" evidence="7">
    <location>
        <begin position="1"/>
        <end position="117"/>
    </location>
</feature>
<feature type="compositionally biased region" description="Pro residues" evidence="7">
    <location>
        <begin position="247"/>
        <end position="260"/>
    </location>
</feature>
<dbReference type="InterPro" id="IPR036859">
    <property type="entry name" value="CAP-Gly_dom_sf"/>
</dbReference>
<dbReference type="GO" id="GO:0005874">
    <property type="term" value="C:microtubule"/>
    <property type="evidence" value="ECO:0007669"/>
    <property type="project" value="UniProtKB-KW"/>
</dbReference>
<evidence type="ECO:0000256" key="3">
    <source>
        <dbReference type="ARBA" id="ARBA00022701"/>
    </source>
</evidence>
<evidence type="ECO:0000256" key="7">
    <source>
        <dbReference type="SAM" id="MobiDB-lite"/>
    </source>
</evidence>
<dbReference type="FunCoup" id="A0A1Y1XMQ7">
    <property type="interactions" value="14"/>
</dbReference>
<gene>
    <name evidence="9" type="ORF">K493DRAFT_307011</name>
</gene>
<reference evidence="9 10" key="1">
    <citation type="submission" date="2016-07" db="EMBL/GenBank/DDBJ databases">
        <title>Pervasive Adenine N6-methylation of Active Genes in Fungi.</title>
        <authorList>
            <consortium name="DOE Joint Genome Institute"/>
            <person name="Mondo S.J."/>
            <person name="Dannebaum R.O."/>
            <person name="Kuo R.C."/>
            <person name="Labutti K."/>
            <person name="Haridas S."/>
            <person name="Kuo A."/>
            <person name="Salamov A."/>
            <person name="Ahrendt S.R."/>
            <person name="Lipzen A."/>
            <person name="Sullivan W."/>
            <person name="Andreopoulos W.B."/>
            <person name="Clum A."/>
            <person name="Lindquist E."/>
            <person name="Daum C."/>
            <person name="Ramamoorthy G.K."/>
            <person name="Gryganskyi A."/>
            <person name="Culley D."/>
            <person name="Magnuson J.K."/>
            <person name="James T.Y."/>
            <person name="O'Malley M.A."/>
            <person name="Stajich J.E."/>
            <person name="Spatafora J.W."/>
            <person name="Visel A."/>
            <person name="Grigoriev I.V."/>
        </authorList>
    </citation>
    <scope>NUCLEOTIDE SEQUENCE [LARGE SCALE GENOMIC DNA]</scope>
    <source>
        <strain evidence="9 10">CBS 931.73</strain>
    </source>
</reference>
<keyword evidence="2" id="KW-0963">Cytoplasm</keyword>
<feature type="compositionally biased region" description="Polar residues" evidence="7">
    <location>
        <begin position="957"/>
        <end position="966"/>
    </location>
</feature>
<feature type="coiled-coil region" evidence="6">
    <location>
        <begin position="508"/>
        <end position="678"/>
    </location>
</feature>
<dbReference type="OrthoDB" id="2130750at2759"/>
<feature type="compositionally biased region" description="Polar residues" evidence="7">
    <location>
        <begin position="36"/>
        <end position="53"/>
    </location>
</feature>
<organism evidence="9 10">
    <name type="scientific">Basidiobolus meristosporus CBS 931.73</name>
    <dbReference type="NCBI Taxonomy" id="1314790"/>
    <lineage>
        <taxon>Eukaryota</taxon>
        <taxon>Fungi</taxon>
        <taxon>Fungi incertae sedis</taxon>
        <taxon>Zoopagomycota</taxon>
        <taxon>Entomophthoromycotina</taxon>
        <taxon>Basidiobolomycetes</taxon>
        <taxon>Basidiobolales</taxon>
        <taxon>Basidiobolaceae</taxon>
        <taxon>Basidiobolus</taxon>
    </lineage>
</organism>
<dbReference type="EMBL" id="MCFE01000564">
    <property type="protein sequence ID" value="ORX86796.1"/>
    <property type="molecule type" value="Genomic_DNA"/>
</dbReference>
<feature type="region of interest" description="Disordered" evidence="7">
    <location>
        <begin position="375"/>
        <end position="394"/>
    </location>
</feature>
<feature type="domain" description="CAP-Gly" evidence="8">
    <location>
        <begin position="145"/>
        <end position="173"/>
    </location>
</feature>
<feature type="region of interest" description="Disordered" evidence="7">
    <location>
        <begin position="956"/>
        <end position="979"/>
    </location>
</feature>
<evidence type="ECO:0000313" key="9">
    <source>
        <dbReference type="EMBL" id="ORX86796.1"/>
    </source>
</evidence>
<dbReference type="InterPro" id="IPR000938">
    <property type="entry name" value="CAP-Gly_domain"/>
</dbReference>
<dbReference type="Gene3D" id="1.10.287.1490">
    <property type="match status" value="1"/>
</dbReference>
<dbReference type="SMART" id="SM01052">
    <property type="entry name" value="CAP_GLY"/>
    <property type="match status" value="1"/>
</dbReference>
<feature type="region of interest" description="Disordered" evidence="7">
    <location>
        <begin position="228"/>
        <end position="298"/>
    </location>
</feature>
<dbReference type="PROSITE" id="PS50245">
    <property type="entry name" value="CAP_GLY_2"/>
    <property type="match status" value="1"/>
</dbReference>
<evidence type="ECO:0000313" key="10">
    <source>
        <dbReference type="Proteomes" id="UP000193498"/>
    </source>
</evidence>
<keyword evidence="5" id="KW-0206">Cytoskeleton</keyword>
<dbReference type="Pfam" id="PF01302">
    <property type="entry name" value="CAP_GLY"/>
    <property type="match status" value="1"/>
</dbReference>
<feature type="coiled-coil region" evidence="6">
    <location>
        <begin position="707"/>
        <end position="824"/>
    </location>
</feature>
<dbReference type="STRING" id="1314790.A0A1Y1XMQ7"/>
<dbReference type="InterPro" id="IPR032108">
    <property type="entry name" value="CLIP1_ZNF"/>
</dbReference>
<name>A0A1Y1XMQ7_9FUNG</name>
<dbReference type="Proteomes" id="UP000193498">
    <property type="component" value="Unassembled WGS sequence"/>
</dbReference>
<keyword evidence="4 6" id="KW-0175">Coiled coil</keyword>
<dbReference type="SUPFAM" id="SSF74924">
    <property type="entry name" value="Cap-Gly domain"/>
    <property type="match status" value="1"/>
</dbReference>
<evidence type="ECO:0000256" key="2">
    <source>
        <dbReference type="ARBA" id="ARBA00022490"/>
    </source>
</evidence>
<comment type="subcellular location">
    <subcellularLocation>
        <location evidence="1">Cytoplasm</location>
        <location evidence="1">Cytoskeleton</location>
    </subcellularLocation>
</comment>
<evidence type="ECO:0000259" key="8">
    <source>
        <dbReference type="PROSITE" id="PS50245"/>
    </source>
</evidence>
<dbReference type="InParanoid" id="A0A1Y1XMQ7"/>